<dbReference type="Proteomes" id="UP000316437">
    <property type="component" value="Unassembled WGS sequence"/>
</dbReference>
<keyword evidence="1" id="KW-0812">Transmembrane</keyword>
<dbReference type="InterPro" id="IPR021354">
    <property type="entry name" value="DUF2975"/>
</dbReference>
<dbReference type="EMBL" id="VFPD01000001">
    <property type="protein sequence ID" value="TQM23321.1"/>
    <property type="molecule type" value="Genomic_DNA"/>
</dbReference>
<gene>
    <name evidence="2" type="ORF">FB551_3065</name>
</gene>
<name>A0A543EP04_9FLAO</name>
<comment type="caution">
    <text evidence="2">The sequence shown here is derived from an EMBL/GenBank/DDBJ whole genome shotgun (WGS) entry which is preliminary data.</text>
</comment>
<evidence type="ECO:0000313" key="3">
    <source>
        <dbReference type="Proteomes" id="UP000316437"/>
    </source>
</evidence>
<keyword evidence="1" id="KW-1133">Transmembrane helix</keyword>
<dbReference type="RefSeq" id="WP_142018013.1">
    <property type="nucleotide sequence ID" value="NZ_VFPD01000001.1"/>
</dbReference>
<feature type="transmembrane region" description="Helical" evidence="1">
    <location>
        <begin position="12"/>
        <end position="40"/>
    </location>
</feature>
<dbReference type="Pfam" id="PF11188">
    <property type="entry name" value="DUF2975"/>
    <property type="match status" value="1"/>
</dbReference>
<feature type="transmembrane region" description="Helical" evidence="1">
    <location>
        <begin position="87"/>
        <end position="110"/>
    </location>
</feature>
<reference evidence="2 3" key="1">
    <citation type="submission" date="2019-06" db="EMBL/GenBank/DDBJ databases">
        <title>Sorghum-associated microbial communities from plants grown in Nebraska, USA.</title>
        <authorList>
            <person name="Schachtman D."/>
        </authorList>
    </citation>
    <scope>NUCLEOTIDE SEQUENCE [LARGE SCALE GENOMIC DNA]</scope>
    <source>
        <strain evidence="2 3">110</strain>
    </source>
</reference>
<proteinExistence type="predicted"/>
<feature type="transmembrane region" description="Helical" evidence="1">
    <location>
        <begin position="130"/>
        <end position="149"/>
    </location>
</feature>
<keyword evidence="3" id="KW-1185">Reference proteome</keyword>
<keyword evidence="1" id="KW-0472">Membrane</keyword>
<dbReference type="AlphaFoldDB" id="A0A543EP04"/>
<protein>
    <submittedName>
        <fullName evidence="2">DUF2975 family protein</fullName>
    </submittedName>
</protein>
<organism evidence="2 3">
    <name type="scientific">Chryseobacterium aquifrigidense</name>
    <dbReference type="NCBI Taxonomy" id="558021"/>
    <lineage>
        <taxon>Bacteria</taxon>
        <taxon>Pseudomonadati</taxon>
        <taxon>Bacteroidota</taxon>
        <taxon>Flavobacteriia</taxon>
        <taxon>Flavobacteriales</taxon>
        <taxon>Weeksellaceae</taxon>
        <taxon>Chryseobacterium group</taxon>
        <taxon>Chryseobacterium</taxon>
    </lineage>
</organism>
<evidence type="ECO:0000313" key="2">
    <source>
        <dbReference type="EMBL" id="TQM23321.1"/>
    </source>
</evidence>
<sequence length="194" mass="22413">MKLIGEKSISTVLNKILLAGSIAQLLYISYIIFGFVIIYINIHQGTHFFSETFKTGIFNNELTKTASDSLDFQFKIPLSDSIIKGSYTLHTFISISFFIGFYSLFTFYLFRIFKGMSSEIIFNTKVIQDLKLFAVLNIIFIPIYCTILYFMDQSIYSIDPIFILLHLTLGIIILFIIEFFKKGYELQSENDLTI</sequence>
<evidence type="ECO:0000256" key="1">
    <source>
        <dbReference type="SAM" id="Phobius"/>
    </source>
</evidence>
<feature type="transmembrane region" description="Helical" evidence="1">
    <location>
        <begin position="161"/>
        <end position="180"/>
    </location>
</feature>
<accession>A0A543EP04</accession>